<keyword evidence="1 5" id="KW-0808">Transferase</keyword>
<dbReference type="InterPro" id="IPR005467">
    <property type="entry name" value="His_kinase_dom"/>
</dbReference>
<dbReference type="SMART" id="SM00387">
    <property type="entry name" value="HATPase_c"/>
    <property type="match status" value="1"/>
</dbReference>
<proteinExistence type="predicted"/>
<keyword evidence="3" id="KW-0472">Membrane</keyword>
<evidence type="ECO:0000313" key="6">
    <source>
        <dbReference type="Proteomes" id="UP000199529"/>
    </source>
</evidence>
<evidence type="ECO:0000256" key="1">
    <source>
        <dbReference type="ARBA" id="ARBA00022777"/>
    </source>
</evidence>
<evidence type="ECO:0000256" key="3">
    <source>
        <dbReference type="SAM" id="Phobius"/>
    </source>
</evidence>
<keyword evidence="6" id="KW-1185">Reference proteome</keyword>
<name>A0A1H3TYH6_9PSEU</name>
<sequence length="278" mass="29152">MNWQILLSVLLAVCEFVGVGLVGGVVLRLLRRFPVVVPFACVIVITVVAMATGTAILTIGLPERTVGEPVVIGMAGVAAIGVGLLLGAPVMRDGQHLVRGRVEEQRLAAEVDELFAPHRIQARGIDLHRTPVRLGELVGDAVTEAAEAAEAGGARLWARWVDPAVLSVDRAEIARAIDNLLMNAIQCGRGGTVSMDAWAGESWITVSVSGESGGDSTEEGDRASAADNRRPKACDYRGVGLRLAIVQGIVHAHGGELSVREIPGGCRFELLLPAGSVP</sequence>
<dbReference type="Gene3D" id="3.30.565.10">
    <property type="entry name" value="Histidine kinase-like ATPase, C-terminal domain"/>
    <property type="match status" value="1"/>
</dbReference>
<dbReference type="PANTHER" id="PTHR45569:SF1">
    <property type="entry name" value="SENSOR PROTEIN KDPD"/>
    <property type="match status" value="1"/>
</dbReference>
<feature type="region of interest" description="Disordered" evidence="2">
    <location>
        <begin position="209"/>
        <end position="229"/>
    </location>
</feature>
<dbReference type="RefSeq" id="WP_177227050.1">
    <property type="nucleotide sequence ID" value="NZ_FNOK01000094.1"/>
</dbReference>
<keyword evidence="3" id="KW-1133">Transmembrane helix</keyword>
<keyword evidence="1 5" id="KW-0418">Kinase</keyword>
<keyword evidence="3" id="KW-0812">Transmembrane</keyword>
<protein>
    <submittedName>
        <fullName evidence="5">Histidine kinase-, DNA gyrase B-, and HSP90-like ATPase</fullName>
    </submittedName>
</protein>
<feature type="transmembrane region" description="Helical" evidence="3">
    <location>
        <begin position="37"/>
        <end position="59"/>
    </location>
</feature>
<dbReference type="SUPFAM" id="SSF55874">
    <property type="entry name" value="ATPase domain of HSP90 chaperone/DNA topoisomerase II/histidine kinase"/>
    <property type="match status" value="1"/>
</dbReference>
<dbReference type="PANTHER" id="PTHR45569">
    <property type="entry name" value="SENSOR PROTEIN KDPD"/>
    <property type="match status" value="1"/>
</dbReference>
<accession>A0A1H3TYH6</accession>
<dbReference type="AlphaFoldDB" id="A0A1H3TYH6"/>
<dbReference type="InterPro" id="IPR036890">
    <property type="entry name" value="HATPase_C_sf"/>
</dbReference>
<evidence type="ECO:0000259" key="4">
    <source>
        <dbReference type="PROSITE" id="PS50109"/>
    </source>
</evidence>
<dbReference type="Pfam" id="PF02518">
    <property type="entry name" value="HATPase_c"/>
    <property type="match status" value="1"/>
</dbReference>
<gene>
    <name evidence="5" type="ORF">SAMN05216215_109415</name>
</gene>
<dbReference type="GO" id="GO:0005886">
    <property type="term" value="C:plasma membrane"/>
    <property type="evidence" value="ECO:0007669"/>
    <property type="project" value="TreeGrafter"/>
</dbReference>
<dbReference type="EMBL" id="FNOK01000094">
    <property type="protein sequence ID" value="SDZ54309.1"/>
    <property type="molecule type" value="Genomic_DNA"/>
</dbReference>
<feature type="compositionally biased region" description="Basic and acidic residues" evidence="2">
    <location>
        <begin position="219"/>
        <end position="229"/>
    </location>
</feature>
<feature type="transmembrane region" description="Helical" evidence="3">
    <location>
        <begin position="71"/>
        <end position="91"/>
    </location>
</feature>
<dbReference type="InterPro" id="IPR003594">
    <property type="entry name" value="HATPase_dom"/>
</dbReference>
<feature type="domain" description="Histidine kinase" evidence="4">
    <location>
        <begin position="103"/>
        <end position="276"/>
    </location>
</feature>
<dbReference type="GO" id="GO:0000155">
    <property type="term" value="F:phosphorelay sensor kinase activity"/>
    <property type="evidence" value="ECO:0007669"/>
    <property type="project" value="TreeGrafter"/>
</dbReference>
<dbReference type="Proteomes" id="UP000199529">
    <property type="component" value="Unassembled WGS sequence"/>
</dbReference>
<organism evidence="5 6">
    <name type="scientific">Saccharopolyspora shandongensis</name>
    <dbReference type="NCBI Taxonomy" id="418495"/>
    <lineage>
        <taxon>Bacteria</taxon>
        <taxon>Bacillati</taxon>
        <taxon>Actinomycetota</taxon>
        <taxon>Actinomycetes</taxon>
        <taxon>Pseudonocardiales</taxon>
        <taxon>Pseudonocardiaceae</taxon>
        <taxon>Saccharopolyspora</taxon>
    </lineage>
</organism>
<dbReference type="STRING" id="418495.SAMN05216215_109415"/>
<evidence type="ECO:0000313" key="5">
    <source>
        <dbReference type="EMBL" id="SDZ54309.1"/>
    </source>
</evidence>
<reference evidence="6" key="1">
    <citation type="submission" date="2016-10" db="EMBL/GenBank/DDBJ databases">
        <authorList>
            <person name="Varghese N."/>
            <person name="Submissions S."/>
        </authorList>
    </citation>
    <scope>NUCLEOTIDE SEQUENCE [LARGE SCALE GENOMIC DNA]</scope>
    <source>
        <strain evidence="6">CGMCC 4.3530</strain>
    </source>
</reference>
<feature type="transmembrane region" description="Helical" evidence="3">
    <location>
        <begin position="6"/>
        <end position="30"/>
    </location>
</feature>
<evidence type="ECO:0000256" key="2">
    <source>
        <dbReference type="SAM" id="MobiDB-lite"/>
    </source>
</evidence>
<dbReference type="PROSITE" id="PS50109">
    <property type="entry name" value="HIS_KIN"/>
    <property type="match status" value="1"/>
</dbReference>
<dbReference type="InterPro" id="IPR052023">
    <property type="entry name" value="Histidine_kinase_KdpD"/>
</dbReference>